<name>A0AAV4R732_CAEEX</name>
<gene>
    <name evidence="2" type="ORF">CEXT_354561</name>
</gene>
<evidence type="ECO:0000256" key="1">
    <source>
        <dbReference type="SAM" id="MobiDB-lite"/>
    </source>
</evidence>
<accession>A0AAV4R732</accession>
<comment type="caution">
    <text evidence="2">The sequence shown here is derived from an EMBL/GenBank/DDBJ whole genome shotgun (WGS) entry which is preliminary data.</text>
</comment>
<evidence type="ECO:0000313" key="3">
    <source>
        <dbReference type="Proteomes" id="UP001054945"/>
    </source>
</evidence>
<feature type="compositionally biased region" description="Polar residues" evidence="1">
    <location>
        <begin position="1"/>
        <end position="20"/>
    </location>
</feature>
<dbReference type="Proteomes" id="UP001054945">
    <property type="component" value="Unassembled WGS sequence"/>
</dbReference>
<reference evidence="2 3" key="1">
    <citation type="submission" date="2021-06" db="EMBL/GenBank/DDBJ databases">
        <title>Caerostris extrusa draft genome.</title>
        <authorList>
            <person name="Kono N."/>
            <person name="Arakawa K."/>
        </authorList>
    </citation>
    <scope>NUCLEOTIDE SEQUENCE [LARGE SCALE GENOMIC DNA]</scope>
</reference>
<organism evidence="2 3">
    <name type="scientific">Caerostris extrusa</name>
    <name type="common">Bark spider</name>
    <name type="synonym">Caerostris bankana</name>
    <dbReference type="NCBI Taxonomy" id="172846"/>
    <lineage>
        <taxon>Eukaryota</taxon>
        <taxon>Metazoa</taxon>
        <taxon>Ecdysozoa</taxon>
        <taxon>Arthropoda</taxon>
        <taxon>Chelicerata</taxon>
        <taxon>Arachnida</taxon>
        <taxon>Araneae</taxon>
        <taxon>Araneomorphae</taxon>
        <taxon>Entelegynae</taxon>
        <taxon>Araneoidea</taxon>
        <taxon>Araneidae</taxon>
        <taxon>Caerostris</taxon>
    </lineage>
</organism>
<proteinExistence type="predicted"/>
<protein>
    <submittedName>
        <fullName evidence="2">Uncharacterized protein</fullName>
    </submittedName>
</protein>
<feature type="region of interest" description="Disordered" evidence="1">
    <location>
        <begin position="1"/>
        <end position="57"/>
    </location>
</feature>
<keyword evidence="3" id="KW-1185">Reference proteome</keyword>
<sequence>MLYQKNSSYNDALKCPQNQGKIPPKFKSPMIRSESSRVAKIPSQERNKNRRKTLPDGNLSLSCANSLSNQTDSVAKIRKVQAMILMHLGKV</sequence>
<dbReference type="AlphaFoldDB" id="A0AAV4R732"/>
<dbReference type="EMBL" id="BPLR01007578">
    <property type="protein sequence ID" value="GIY18128.1"/>
    <property type="molecule type" value="Genomic_DNA"/>
</dbReference>
<evidence type="ECO:0000313" key="2">
    <source>
        <dbReference type="EMBL" id="GIY18128.1"/>
    </source>
</evidence>